<comment type="caution">
    <text evidence="3">The sequence shown here is derived from an EMBL/GenBank/DDBJ whole genome shotgun (WGS) entry which is preliminary data.</text>
</comment>
<protein>
    <submittedName>
        <fullName evidence="3">Uncharacterized protein</fullName>
    </submittedName>
</protein>
<sequence length="79" mass="9139">MGDDFMFQLFGKYRDIALAVKNPCHLNVAASFIKLRRYEEAIGQCSIVLAEDENNAKRYLGEEKPEQSLGRQVLRRKTF</sequence>
<gene>
    <name evidence="3" type="ORF">C1H46_010956</name>
</gene>
<dbReference type="InterPro" id="IPR011990">
    <property type="entry name" value="TPR-like_helical_dom_sf"/>
</dbReference>
<dbReference type="Proteomes" id="UP000315295">
    <property type="component" value="Unassembled WGS sequence"/>
</dbReference>
<evidence type="ECO:0000256" key="1">
    <source>
        <dbReference type="ARBA" id="ARBA00022737"/>
    </source>
</evidence>
<keyword evidence="1" id="KW-0677">Repeat</keyword>
<proteinExistence type="predicted"/>
<evidence type="ECO:0000256" key="2">
    <source>
        <dbReference type="ARBA" id="ARBA00022803"/>
    </source>
</evidence>
<dbReference type="PANTHER" id="PTHR11242:SF0">
    <property type="entry name" value="TPR_REGION DOMAIN-CONTAINING PROTEIN"/>
    <property type="match status" value="1"/>
</dbReference>
<keyword evidence="2" id="KW-0802">TPR repeat</keyword>
<evidence type="ECO:0000313" key="3">
    <source>
        <dbReference type="EMBL" id="TQE03391.1"/>
    </source>
</evidence>
<dbReference type="STRING" id="106549.A0A540MX80"/>
<keyword evidence="4" id="KW-1185">Reference proteome</keyword>
<dbReference type="Gene3D" id="1.25.40.10">
    <property type="entry name" value="Tetratricopeptide repeat domain"/>
    <property type="match status" value="1"/>
</dbReference>
<dbReference type="AlphaFoldDB" id="A0A540MX80"/>
<dbReference type="EMBL" id="VIEB01000155">
    <property type="protein sequence ID" value="TQE03391.1"/>
    <property type="molecule type" value="Genomic_DNA"/>
</dbReference>
<name>A0A540MX80_MALBA</name>
<evidence type="ECO:0000313" key="4">
    <source>
        <dbReference type="Proteomes" id="UP000315295"/>
    </source>
</evidence>
<accession>A0A540MX80</accession>
<organism evidence="3 4">
    <name type="scientific">Malus baccata</name>
    <name type="common">Siberian crab apple</name>
    <name type="synonym">Pyrus baccata</name>
    <dbReference type="NCBI Taxonomy" id="106549"/>
    <lineage>
        <taxon>Eukaryota</taxon>
        <taxon>Viridiplantae</taxon>
        <taxon>Streptophyta</taxon>
        <taxon>Embryophyta</taxon>
        <taxon>Tracheophyta</taxon>
        <taxon>Spermatophyta</taxon>
        <taxon>Magnoliopsida</taxon>
        <taxon>eudicotyledons</taxon>
        <taxon>Gunneridae</taxon>
        <taxon>Pentapetalae</taxon>
        <taxon>rosids</taxon>
        <taxon>fabids</taxon>
        <taxon>Rosales</taxon>
        <taxon>Rosaceae</taxon>
        <taxon>Amygdaloideae</taxon>
        <taxon>Maleae</taxon>
        <taxon>Malus</taxon>
    </lineage>
</organism>
<dbReference type="SUPFAM" id="SSF48452">
    <property type="entry name" value="TPR-like"/>
    <property type="match status" value="1"/>
</dbReference>
<dbReference type="InterPro" id="IPR039663">
    <property type="entry name" value="AIP/AIPL1/TTC9"/>
</dbReference>
<dbReference type="PANTHER" id="PTHR11242">
    <property type="entry name" value="ARYL HYDROCARBON RECEPTOR INTERACTING PROTEIN RELATED"/>
    <property type="match status" value="1"/>
</dbReference>
<reference evidence="3 4" key="1">
    <citation type="journal article" date="2019" name="G3 (Bethesda)">
        <title>Sequencing of a Wild Apple (Malus baccata) Genome Unravels the Differences Between Cultivated and Wild Apple Species Regarding Disease Resistance and Cold Tolerance.</title>
        <authorList>
            <person name="Chen X."/>
        </authorList>
    </citation>
    <scope>NUCLEOTIDE SEQUENCE [LARGE SCALE GENOMIC DNA]</scope>
    <source>
        <strain evidence="4">cv. Shandingzi</strain>
        <tissue evidence="3">Leaves</tissue>
    </source>
</reference>